<evidence type="ECO:0000256" key="12">
    <source>
        <dbReference type="ARBA" id="ARBA00023139"/>
    </source>
</evidence>
<evidence type="ECO:0000256" key="7">
    <source>
        <dbReference type="ARBA" id="ARBA00022729"/>
    </source>
</evidence>
<evidence type="ECO:0000259" key="15">
    <source>
        <dbReference type="Pfam" id="PF02563"/>
    </source>
</evidence>
<dbReference type="InterPro" id="IPR049712">
    <property type="entry name" value="Poly_export"/>
</dbReference>
<keyword evidence="6" id="KW-0812">Transmembrane</keyword>
<name>A0A1D8IQ35_9GAMM</name>
<dbReference type="NCBIfam" id="TIGR03027">
    <property type="entry name" value="pepcterm_export"/>
    <property type="match status" value="1"/>
</dbReference>
<evidence type="ECO:0000256" key="6">
    <source>
        <dbReference type="ARBA" id="ARBA00022692"/>
    </source>
</evidence>
<evidence type="ECO:0000256" key="5">
    <source>
        <dbReference type="ARBA" id="ARBA00022597"/>
    </source>
</evidence>
<sequence>MKNRFGLFGVVFSMCVILFISGCSNLPPISSAPEASSVPVYRIGTGDQLQIYVAGKPNLSETVPVRPDGRISIPLVQDIAAEGKTPAQLGAEIAKVLSRYVRNPEVTVIVRSFNSTYNSDIRIVGQAVKPQALPYRAGMTLLDALTAVGGLTPYASGNRAELVRRVDGKEHVYRLKLGDLLNGNIRDNAALQPGDTIIIPEKLF</sequence>
<keyword evidence="14" id="KW-0449">Lipoprotein</keyword>
<evidence type="ECO:0000256" key="1">
    <source>
        <dbReference type="ARBA" id="ARBA00004571"/>
    </source>
</evidence>
<evidence type="ECO:0000256" key="3">
    <source>
        <dbReference type="ARBA" id="ARBA00022448"/>
    </source>
</evidence>
<keyword evidence="10" id="KW-0626">Porin</keyword>
<organism evidence="17 18">
    <name type="scientific">Acidihalobacter yilgarnensis</name>
    <dbReference type="NCBI Taxonomy" id="2819280"/>
    <lineage>
        <taxon>Bacteria</taxon>
        <taxon>Pseudomonadati</taxon>
        <taxon>Pseudomonadota</taxon>
        <taxon>Gammaproteobacteria</taxon>
        <taxon>Chromatiales</taxon>
        <taxon>Ectothiorhodospiraceae</taxon>
        <taxon>Acidihalobacter</taxon>
    </lineage>
</organism>
<evidence type="ECO:0000256" key="8">
    <source>
        <dbReference type="ARBA" id="ARBA00023047"/>
    </source>
</evidence>
<dbReference type="Pfam" id="PF02563">
    <property type="entry name" value="Poly_export"/>
    <property type="match status" value="1"/>
</dbReference>
<evidence type="ECO:0000256" key="4">
    <source>
        <dbReference type="ARBA" id="ARBA00022452"/>
    </source>
</evidence>
<feature type="domain" description="SLBB" evidence="16">
    <location>
        <begin position="122"/>
        <end position="199"/>
    </location>
</feature>
<protein>
    <submittedName>
        <fullName evidence="17">Uncharacterized protein</fullName>
    </submittedName>
</protein>
<dbReference type="Gene3D" id="3.10.560.10">
    <property type="entry name" value="Outer membrane lipoprotein wza domain like"/>
    <property type="match status" value="1"/>
</dbReference>
<dbReference type="RefSeq" id="WP_070078895.1">
    <property type="nucleotide sequence ID" value="NZ_CP017415.1"/>
</dbReference>
<keyword evidence="8" id="KW-0625">Polysaccharide transport</keyword>
<keyword evidence="3" id="KW-0813">Transport</keyword>
<dbReference type="PROSITE" id="PS51257">
    <property type="entry name" value="PROKAR_LIPOPROTEIN"/>
    <property type="match status" value="1"/>
</dbReference>
<dbReference type="GO" id="GO:0015288">
    <property type="term" value="F:porin activity"/>
    <property type="evidence" value="ECO:0007669"/>
    <property type="project" value="UniProtKB-KW"/>
</dbReference>
<dbReference type="KEGG" id="aprs:BI364_11720"/>
<dbReference type="GO" id="GO:0006811">
    <property type="term" value="P:monoatomic ion transport"/>
    <property type="evidence" value="ECO:0007669"/>
    <property type="project" value="UniProtKB-KW"/>
</dbReference>
<keyword evidence="5" id="KW-0762">Sugar transport</keyword>
<feature type="domain" description="Polysaccharide export protein N-terminal" evidence="15">
    <location>
        <begin position="37"/>
        <end position="110"/>
    </location>
</feature>
<evidence type="ECO:0000256" key="9">
    <source>
        <dbReference type="ARBA" id="ARBA00023065"/>
    </source>
</evidence>
<reference evidence="18" key="1">
    <citation type="submission" date="2016-09" db="EMBL/GenBank/DDBJ databases">
        <title>Acidihalobacter prosperus F5.</title>
        <authorList>
            <person name="Khaleque H.N."/>
            <person name="Ramsay J.P."/>
            <person name="Kaksonen A.H."/>
            <person name="Boxall N.J."/>
            <person name="Watkin E.L.J."/>
        </authorList>
    </citation>
    <scope>NUCLEOTIDE SEQUENCE [LARGE SCALE GENOMIC DNA]</scope>
    <source>
        <strain evidence="18">F5</strain>
    </source>
</reference>
<dbReference type="AlphaFoldDB" id="A0A1D8IQ35"/>
<evidence type="ECO:0000256" key="14">
    <source>
        <dbReference type="ARBA" id="ARBA00023288"/>
    </source>
</evidence>
<evidence type="ECO:0000256" key="13">
    <source>
        <dbReference type="ARBA" id="ARBA00023237"/>
    </source>
</evidence>
<keyword evidence="13" id="KW-0998">Cell outer membrane</keyword>
<proteinExistence type="inferred from homology"/>
<comment type="similarity">
    <text evidence="2">Belongs to the BexD/CtrA/VexA family.</text>
</comment>
<keyword evidence="12" id="KW-0564">Palmitate</keyword>
<gene>
    <name evidence="17" type="ORF">BI364_11720</name>
</gene>
<evidence type="ECO:0000313" key="17">
    <source>
        <dbReference type="EMBL" id="AOU98535.1"/>
    </source>
</evidence>
<keyword evidence="4" id="KW-1134">Transmembrane beta strand</keyword>
<evidence type="ECO:0000313" key="18">
    <source>
        <dbReference type="Proteomes" id="UP000095401"/>
    </source>
</evidence>
<keyword evidence="7" id="KW-0732">Signal</keyword>
<dbReference type="GO" id="GO:0015159">
    <property type="term" value="F:polysaccharide transmembrane transporter activity"/>
    <property type="evidence" value="ECO:0007669"/>
    <property type="project" value="InterPro"/>
</dbReference>
<evidence type="ECO:0000256" key="10">
    <source>
        <dbReference type="ARBA" id="ARBA00023114"/>
    </source>
</evidence>
<keyword evidence="11" id="KW-0472">Membrane</keyword>
<accession>A0A1D8IQ35</accession>
<evidence type="ECO:0000256" key="11">
    <source>
        <dbReference type="ARBA" id="ARBA00023136"/>
    </source>
</evidence>
<evidence type="ECO:0000259" key="16">
    <source>
        <dbReference type="Pfam" id="PF22461"/>
    </source>
</evidence>
<comment type="subcellular location">
    <subcellularLocation>
        <location evidence="1">Cell outer membrane</location>
        <topology evidence="1">Multi-pass membrane protein</topology>
    </subcellularLocation>
</comment>
<dbReference type="InterPro" id="IPR017477">
    <property type="entry name" value="PEP-CTERM_polysacc_export"/>
</dbReference>
<dbReference type="InterPro" id="IPR054765">
    <property type="entry name" value="SLBB_dom"/>
</dbReference>
<dbReference type="Proteomes" id="UP000095401">
    <property type="component" value="Chromosome"/>
</dbReference>
<dbReference type="PANTHER" id="PTHR33619:SF3">
    <property type="entry name" value="POLYSACCHARIDE EXPORT PROTEIN GFCE-RELATED"/>
    <property type="match status" value="1"/>
</dbReference>
<keyword evidence="18" id="KW-1185">Reference proteome</keyword>
<dbReference type="EMBL" id="CP017415">
    <property type="protein sequence ID" value="AOU98535.1"/>
    <property type="molecule type" value="Genomic_DNA"/>
</dbReference>
<dbReference type="PANTHER" id="PTHR33619">
    <property type="entry name" value="POLYSACCHARIDE EXPORT PROTEIN GFCE-RELATED"/>
    <property type="match status" value="1"/>
</dbReference>
<dbReference type="GO" id="GO:0009279">
    <property type="term" value="C:cell outer membrane"/>
    <property type="evidence" value="ECO:0007669"/>
    <property type="project" value="UniProtKB-SubCell"/>
</dbReference>
<keyword evidence="9" id="KW-0406">Ion transport</keyword>
<dbReference type="InterPro" id="IPR003715">
    <property type="entry name" value="Poly_export_N"/>
</dbReference>
<dbReference type="GO" id="GO:0046930">
    <property type="term" value="C:pore complex"/>
    <property type="evidence" value="ECO:0007669"/>
    <property type="project" value="UniProtKB-KW"/>
</dbReference>
<dbReference type="Pfam" id="PF22461">
    <property type="entry name" value="SLBB_2"/>
    <property type="match status" value="1"/>
</dbReference>
<evidence type="ECO:0000256" key="2">
    <source>
        <dbReference type="ARBA" id="ARBA00009450"/>
    </source>
</evidence>